<dbReference type="Gene3D" id="3.40.50.1470">
    <property type="entry name" value="Peptidyl-tRNA hydrolase"/>
    <property type="match status" value="1"/>
</dbReference>
<comment type="similarity">
    <text evidence="5">Belongs to the PTH family.</text>
</comment>
<keyword evidence="7" id="KW-1185">Reference proteome</keyword>
<proteinExistence type="inferred from homology"/>
<name>A0A369JCU0_HYPMA</name>
<dbReference type="InterPro" id="IPR036416">
    <property type="entry name" value="Pept_tRNA_hydro_sf"/>
</dbReference>
<evidence type="ECO:0000256" key="1">
    <source>
        <dbReference type="ARBA" id="ARBA00013260"/>
    </source>
</evidence>
<dbReference type="SUPFAM" id="SSF53178">
    <property type="entry name" value="Peptidyl-tRNA hydrolase-like"/>
    <property type="match status" value="1"/>
</dbReference>
<evidence type="ECO:0000256" key="5">
    <source>
        <dbReference type="ARBA" id="ARBA00038063"/>
    </source>
</evidence>
<keyword evidence="2" id="KW-0820">tRNA-binding</keyword>
<dbReference type="InterPro" id="IPR001328">
    <property type="entry name" value="Pept_tRNA_hydro"/>
</dbReference>
<keyword evidence="4" id="KW-0694">RNA-binding</keyword>
<protein>
    <recommendedName>
        <fullName evidence="1">peptidyl-tRNA hydrolase</fullName>
        <ecNumber evidence="1">3.1.1.29</ecNumber>
    </recommendedName>
</protein>
<evidence type="ECO:0000256" key="3">
    <source>
        <dbReference type="ARBA" id="ARBA00022801"/>
    </source>
</evidence>
<accession>A0A369JCU0</accession>
<evidence type="ECO:0000313" key="6">
    <source>
        <dbReference type="EMBL" id="RDB16686.1"/>
    </source>
</evidence>
<dbReference type="GO" id="GO:0004045">
    <property type="term" value="F:peptidyl-tRNA hydrolase activity"/>
    <property type="evidence" value="ECO:0007669"/>
    <property type="project" value="UniProtKB-EC"/>
</dbReference>
<dbReference type="EMBL" id="LUEZ02000122">
    <property type="protein sequence ID" value="RDB16686.1"/>
    <property type="molecule type" value="Genomic_DNA"/>
</dbReference>
<dbReference type="PROSITE" id="PS01196">
    <property type="entry name" value="PEPT_TRNA_HYDROL_2"/>
    <property type="match status" value="1"/>
</dbReference>
<evidence type="ECO:0000256" key="2">
    <source>
        <dbReference type="ARBA" id="ARBA00022555"/>
    </source>
</evidence>
<dbReference type="OrthoDB" id="1711136at2759"/>
<dbReference type="InParanoid" id="A0A369JCU0"/>
<reference evidence="6" key="1">
    <citation type="submission" date="2018-04" db="EMBL/GenBank/DDBJ databases">
        <title>Whole genome sequencing of Hypsizygus marmoreus.</title>
        <authorList>
            <person name="Choi I.-G."/>
            <person name="Min B."/>
            <person name="Kim J.-G."/>
            <person name="Kim S."/>
            <person name="Oh Y.-L."/>
            <person name="Kong W.-S."/>
            <person name="Park H."/>
            <person name="Jeong J."/>
            <person name="Song E.-S."/>
        </authorList>
    </citation>
    <scope>NUCLEOTIDE SEQUENCE [LARGE SCALE GENOMIC DNA]</scope>
    <source>
        <strain evidence="6">51987-8</strain>
    </source>
</reference>
<dbReference type="FunCoup" id="A0A369JCU0">
    <property type="interactions" value="125"/>
</dbReference>
<evidence type="ECO:0000313" key="7">
    <source>
        <dbReference type="Proteomes" id="UP000076154"/>
    </source>
</evidence>
<dbReference type="Pfam" id="PF01195">
    <property type="entry name" value="Pept_tRNA_hydro"/>
    <property type="match status" value="1"/>
</dbReference>
<dbReference type="AlphaFoldDB" id="A0A369JCU0"/>
<dbReference type="InterPro" id="IPR018171">
    <property type="entry name" value="Pept_tRNA_hydro_CS"/>
</dbReference>
<dbReference type="NCBIfam" id="TIGR00447">
    <property type="entry name" value="pth"/>
    <property type="match status" value="1"/>
</dbReference>
<dbReference type="PANTHER" id="PTHR17224:SF1">
    <property type="entry name" value="PEPTIDYL-TRNA HYDROLASE"/>
    <property type="match status" value="1"/>
</dbReference>
<dbReference type="EC" id="3.1.1.29" evidence="1"/>
<gene>
    <name evidence="6" type="primary">PTRH1</name>
    <name evidence="6" type="ORF">Hypma_002514</name>
</gene>
<organism evidence="6 7">
    <name type="scientific">Hypsizygus marmoreus</name>
    <name type="common">White beech mushroom</name>
    <name type="synonym">Agaricus marmoreus</name>
    <dbReference type="NCBI Taxonomy" id="39966"/>
    <lineage>
        <taxon>Eukaryota</taxon>
        <taxon>Fungi</taxon>
        <taxon>Dikarya</taxon>
        <taxon>Basidiomycota</taxon>
        <taxon>Agaricomycotina</taxon>
        <taxon>Agaricomycetes</taxon>
        <taxon>Agaricomycetidae</taxon>
        <taxon>Agaricales</taxon>
        <taxon>Tricholomatineae</taxon>
        <taxon>Lyophyllaceae</taxon>
        <taxon>Hypsizygus</taxon>
    </lineage>
</organism>
<comment type="caution">
    <text evidence="6">The sequence shown here is derived from an EMBL/GenBank/DDBJ whole genome shotgun (WGS) entry which is preliminary data.</text>
</comment>
<dbReference type="Proteomes" id="UP000076154">
    <property type="component" value="Unassembled WGS sequence"/>
</dbReference>
<dbReference type="PANTHER" id="PTHR17224">
    <property type="entry name" value="PEPTIDYL-TRNA HYDROLASE"/>
    <property type="match status" value="1"/>
</dbReference>
<dbReference type="STRING" id="39966.A0A369JCU0"/>
<dbReference type="GO" id="GO:0000049">
    <property type="term" value="F:tRNA binding"/>
    <property type="evidence" value="ECO:0007669"/>
    <property type="project" value="UniProtKB-KW"/>
</dbReference>
<keyword evidence="3 6" id="KW-0378">Hydrolase</keyword>
<sequence length="185" mass="20228">MVAVTIPKILVVGLGNLPFPYTRHSIGQFIVDSLASRLGIHMSSERNGISGQGNVLVGETLVSLTLFKSKSLMNISGPSIAATMRKTIQSPTSMIVISDSLSHKVETLQVRLGGSANGHNGLKSIISSLGNDMNFYRFRVGIGRDETDAAMYVMRKLSSHEQQFWNDRGLDLVLAEIEKVARKRQ</sequence>
<evidence type="ECO:0000256" key="4">
    <source>
        <dbReference type="ARBA" id="ARBA00022884"/>
    </source>
</evidence>